<dbReference type="Gene3D" id="3.40.50.2300">
    <property type="match status" value="1"/>
</dbReference>
<dbReference type="PANTHER" id="PTHR11717">
    <property type="entry name" value="LOW MOLECULAR WEIGHT PROTEIN TYROSINE PHOSPHATASE"/>
    <property type="match status" value="1"/>
</dbReference>
<keyword evidence="3" id="KW-1185">Reference proteome</keyword>
<proteinExistence type="predicted"/>
<sequence>MSDGVFSILAVCTANICRSPLMEILLRARLDETRFEVASAGVRGWDRKPMDPAAAAELTRLGHSADSFESHPISSRLVTSADLVLTATREHRSAVLALTPQALRRSFTLVEFAELTDLVDAPDPRALVAEAAMRRSLAPADADVKDPYRRGPDVHRATADQIDAAVTRIADRLNALVATPQDAP</sequence>
<dbReference type="SUPFAM" id="SSF52788">
    <property type="entry name" value="Phosphotyrosine protein phosphatases I"/>
    <property type="match status" value="1"/>
</dbReference>
<accession>A0ABY5M8L9</accession>
<dbReference type="SMART" id="SM00226">
    <property type="entry name" value="LMWPc"/>
    <property type="match status" value="1"/>
</dbReference>
<evidence type="ECO:0000259" key="1">
    <source>
        <dbReference type="SMART" id="SM00226"/>
    </source>
</evidence>
<dbReference type="InterPro" id="IPR023485">
    <property type="entry name" value="Ptyr_pPase"/>
</dbReference>
<evidence type="ECO:0000313" key="2">
    <source>
        <dbReference type="EMBL" id="UUP14182.1"/>
    </source>
</evidence>
<organism evidence="2 3">
    <name type="scientific">Aeromicrobium wangtongii</name>
    <dbReference type="NCBI Taxonomy" id="2969247"/>
    <lineage>
        <taxon>Bacteria</taxon>
        <taxon>Bacillati</taxon>
        <taxon>Actinomycetota</taxon>
        <taxon>Actinomycetes</taxon>
        <taxon>Propionibacteriales</taxon>
        <taxon>Nocardioidaceae</taxon>
        <taxon>Aeromicrobium</taxon>
    </lineage>
</organism>
<dbReference type="Pfam" id="PF01451">
    <property type="entry name" value="LMWPc"/>
    <property type="match status" value="1"/>
</dbReference>
<dbReference type="PANTHER" id="PTHR11717:SF31">
    <property type="entry name" value="LOW MOLECULAR WEIGHT PROTEIN-TYROSINE-PHOSPHATASE ETP-RELATED"/>
    <property type="match status" value="1"/>
</dbReference>
<evidence type="ECO:0000313" key="3">
    <source>
        <dbReference type="Proteomes" id="UP001316184"/>
    </source>
</evidence>
<dbReference type="RefSeq" id="WP_255669591.1">
    <property type="nucleotide sequence ID" value="NZ_CP102173.1"/>
</dbReference>
<gene>
    <name evidence="2" type="ORF">NQV15_02390</name>
</gene>
<feature type="domain" description="Phosphotyrosine protein phosphatase I" evidence="1">
    <location>
        <begin position="6"/>
        <end position="172"/>
    </location>
</feature>
<dbReference type="Proteomes" id="UP001316184">
    <property type="component" value="Chromosome"/>
</dbReference>
<name>A0ABY5M8L9_9ACTN</name>
<dbReference type="InterPro" id="IPR036196">
    <property type="entry name" value="Ptyr_pPase_sf"/>
</dbReference>
<dbReference type="InterPro" id="IPR050438">
    <property type="entry name" value="LMW_PTPase"/>
</dbReference>
<dbReference type="EMBL" id="CP102173">
    <property type="protein sequence ID" value="UUP14182.1"/>
    <property type="molecule type" value="Genomic_DNA"/>
</dbReference>
<protein>
    <recommendedName>
        <fullName evidence="1">Phosphotyrosine protein phosphatase I domain-containing protein</fullName>
    </recommendedName>
</protein>
<reference evidence="2 3" key="1">
    <citation type="submission" date="2022-08" db="EMBL/GenBank/DDBJ databases">
        <title>novel species in genus Aeromicrobium.</title>
        <authorList>
            <person name="Ye L."/>
        </authorList>
    </citation>
    <scope>NUCLEOTIDE SEQUENCE [LARGE SCALE GENOMIC DNA]</scope>
    <source>
        <strain evidence="3">zg-Y1379</strain>
    </source>
</reference>